<keyword evidence="1" id="KW-0732">Signal</keyword>
<protein>
    <submittedName>
        <fullName evidence="2">Uncharacterized protein</fullName>
    </submittedName>
</protein>
<keyword evidence="3" id="KW-1185">Reference proteome</keyword>
<organism evidence="2 3">
    <name type="scientific">Chitinophaga niabensis</name>
    <dbReference type="NCBI Taxonomy" id="536979"/>
    <lineage>
        <taxon>Bacteria</taxon>
        <taxon>Pseudomonadati</taxon>
        <taxon>Bacteroidota</taxon>
        <taxon>Chitinophagia</taxon>
        <taxon>Chitinophagales</taxon>
        <taxon>Chitinophagaceae</taxon>
        <taxon>Chitinophaga</taxon>
    </lineage>
</organism>
<feature type="chain" id="PRO_5013178733" evidence="1">
    <location>
        <begin position="22"/>
        <end position="214"/>
    </location>
</feature>
<name>A0A1N6E4Z4_9BACT</name>
<proteinExistence type="predicted"/>
<gene>
    <name evidence="2" type="ORF">SAMN04488055_1306</name>
</gene>
<dbReference type="STRING" id="536979.SAMN04488055_1306"/>
<evidence type="ECO:0000313" key="2">
    <source>
        <dbReference type="EMBL" id="SIN78076.1"/>
    </source>
</evidence>
<accession>A0A1N6E4Z4</accession>
<sequence length="214" mass="24843">MMKSVVVMFVLIVICAAGTNAQGIFNQKGTQLKRLAEQVALLHTYSGYLKKSYRIARDGLNTITDIKNGDFNIHKTFFNSLKAVNPHIRKYSRVAEILLIQVQTLISFRRTMILIERSGMYGEQELEYIKRVFDKVIDSCALILEELDDLVKDGRLELKDDERIQRIDHLYKEMVSTHAFSKEVCREAIHQVSCMEHEKEELELERRLHGVDIK</sequence>
<feature type="signal peptide" evidence="1">
    <location>
        <begin position="1"/>
        <end position="21"/>
    </location>
</feature>
<evidence type="ECO:0000313" key="3">
    <source>
        <dbReference type="Proteomes" id="UP000185003"/>
    </source>
</evidence>
<dbReference type="AlphaFoldDB" id="A0A1N6E4Z4"/>
<dbReference type="Proteomes" id="UP000185003">
    <property type="component" value="Unassembled WGS sequence"/>
</dbReference>
<evidence type="ECO:0000256" key="1">
    <source>
        <dbReference type="SAM" id="SignalP"/>
    </source>
</evidence>
<dbReference type="EMBL" id="FSRA01000001">
    <property type="protein sequence ID" value="SIN78076.1"/>
    <property type="molecule type" value="Genomic_DNA"/>
</dbReference>
<reference evidence="2 3" key="1">
    <citation type="submission" date="2016-11" db="EMBL/GenBank/DDBJ databases">
        <authorList>
            <person name="Jaros S."/>
            <person name="Januszkiewicz K."/>
            <person name="Wedrychowicz H."/>
        </authorList>
    </citation>
    <scope>NUCLEOTIDE SEQUENCE [LARGE SCALE GENOMIC DNA]</scope>
    <source>
        <strain evidence="2 3">DSM 24787</strain>
    </source>
</reference>